<dbReference type="PANTHER" id="PTHR43065">
    <property type="entry name" value="SENSOR HISTIDINE KINASE"/>
    <property type="match status" value="1"/>
</dbReference>
<dbReference type="PRINTS" id="PR00344">
    <property type="entry name" value="BCTRLSENSOR"/>
</dbReference>
<dbReference type="Pfam" id="PF02518">
    <property type="entry name" value="HATPase_c"/>
    <property type="match status" value="1"/>
</dbReference>
<dbReference type="InterPro" id="IPR003594">
    <property type="entry name" value="HATPase_dom"/>
</dbReference>
<dbReference type="InterPro" id="IPR011990">
    <property type="entry name" value="TPR-like_helical_dom_sf"/>
</dbReference>
<dbReference type="Pfam" id="PF13424">
    <property type="entry name" value="TPR_12"/>
    <property type="match status" value="1"/>
</dbReference>
<dbReference type="Gene3D" id="1.25.40.10">
    <property type="entry name" value="Tetratricopeptide repeat domain"/>
    <property type="match status" value="2"/>
</dbReference>
<dbReference type="SUPFAM" id="SSF47384">
    <property type="entry name" value="Homodimeric domain of signal transducing histidine kinase"/>
    <property type="match status" value="1"/>
</dbReference>
<dbReference type="RefSeq" id="WP_188562878.1">
    <property type="nucleotide sequence ID" value="NZ_BMGY01000032.1"/>
</dbReference>
<feature type="transmembrane region" description="Helical" evidence="6">
    <location>
        <begin position="356"/>
        <end position="373"/>
    </location>
</feature>
<evidence type="ECO:0000313" key="10">
    <source>
        <dbReference type="Proteomes" id="UP000637774"/>
    </source>
</evidence>
<evidence type="ECO:0000313" key="9">
    <source>
        <dbReference type="EMBL" id="GGH88429.1"/>
    </source>
</evidence>
<dbReference type="InterPro" id="IPR036097">
    <property type="entry name" value="HisK_dim/P_sf"/>
</dbReference>
<reference evidence="10" key="1">
    <citation type="journal article" date="2019" name="Int. J. Syst. Evol. Microbiol.">
        <title>The Global Catalogue of Microorganisms (GCM) 10K type strain sequencing project: providing services to taxonomists for standard genome sequencing and annotation.</title>
        <authorList>
            <consortium name="The Broad Institute Genomics Platform"/>
            <consortium name="The Broad Institute Genome Sequencing Center for Infectious Disease"/>
            <person name="Wu L."/>
            <person name="Ma J."/>
        </authorList>
    </citation>
    <scope>NUCLEOTIDE SEQUENCE [LARGE SCALE GENOMIC DNA]</scope>
    <source>
        <strain evidence="10">CGMCC 1.14966</strain>
    </source>
</reference>
<feature type="coiled-coil region" evidence="5">
    <location>
        <begin position="383"/>
        <end position="413"/>
    </location>
</feature>
<proteinExistence type="predicted"/>
<organism evidence="9 10">
    <name type="scientific">Hymenobacter frigidus</name>
    <dbReference type="NCBI Taxonomy" id="1524095"/>
    <lineage>
        <taxon>Bacteria</taxon>
        <taxon>Pseudomonadati</taxon>
        <taxon>Bacteroidota</taxon>
        <taxon>Cytophagia</taxon>
        <taxon>Cytophagales</taxon>
        <taxon>Hymenobacteraceae</taxon>
        <taxon>Hymenobacter</taxon>
    </lineage>
</organism>
<protein>
    <recommendedName>
        <fullName evidence="2">histidine kinase</fullName>
        <ecNumber evidence="2">2.7.13.3</ecNumber>
    </recommendedName>
</protein>
<keyword evidence="6" id="KW-0472">Membrane</keyword>
<dbReference type="SMART" id="SM00387">
    <property type="entry name" value="HATPase_c"/>
    <property type="match status" value="1"/>
</dbReference>
<dbReference type="InterPro" id="IPR036890">
    <property type="entry name" value="HATPase_C_sf"/>
</dbReference>
<dbReference type="Gene3D" id="3.30.565.10">
    <property type="entry name" value="Histidine kinase-like ATPase, C-terminal domain"/>
    <property type="match status" value="1"/>
</dbReference>
<keyword evidence="7" id="KW-0732">Signal</keyword>
<dbReference type="Proteomes" id="UP000637774">
    <property type="component" value="Unassembled WGS sequence"/>
</dbReference>
<name>A0ABQ2AA32_9BACT</name>
<feature type="domain" description="Histidine kinase" evidence="8">
    <location>
        <begin position="429"/>
        <end position="667"/>
    </location>
</feature>
<keyword evidence="6" id="KW-1133">Transmembrane helix</keyword>
<dbReference type="InterPro" id="IPR005467">
    <property type="entry name" value="His_kinase_dom"/>
</dbReference>
<keyword evidence="3" id="KW-0597">Phosphoprotein</keyword>
<keyword evidence="6" id="KW-0812">Transmembrane</keyword>
<dbReference type="EC" id="2.7.13.3" evidence="2"/>
<gene>
    <name evidence="9" type="ORF">GCM10011495_29670</name>
</gene>
<evidence type="ECO:0000256" key="2">
    <source>
        <dbReference type="ARBA" id="ARBA00012438"/>
    </source>
</evidence>
<evidence type="ECO:0000256" key="5">
    <source>
        <dbReference type="SAM" id="Coils"/>
    </source>
</evidence>
<dbReference type="SUPFAM" id="SSF48452">
    <property type="entry name" value="TPR-like"/>
    <property type="match status" value="1"/>
</dbReference>
<feature type="signal peptide" evidence="7">
    <location>
        <begin position="1"/>
        <end position="24"/>
    </location>
</feature>
<keyword evidence="10" id="KW-1185">Reference proteome</keyword>
<evidence type="ECO:0000256" key="3">
    <source>
        <dbReference type="ARBA" id="ARBA00022553"/>
    </source>
</evidence>
<keyword evidence="4" id="KW-0802">TPR repeat</keyword>
<dbReference type="PROSITE" id="PS51257">
    <property type="entry name" value="PROKAR_LIPOPROTEIN"/>
    <property type="match status" value="1"/>
</dbReference>
<dbReference type="EMBL" id="BMGY01000032">
    <property type="protein sequence ID" value="GGH88429.1"/>
    <property type="molecule type" value="Genomic_DNA"/>
</dbReference>
<dbReference type="PANTHER" id="PTHR43065:SF42">
    <property type="entry name" value="TWO-COMPONENT SENSOR PPRA"/>
    <property type="match status" value="1"/>
</dbReference>
<dbReference type="InterPro" id="IPR004358">
    <property type="entry name" value="Sig_transdc_His_kin-like_C"/>
</dbReference>
<dbReference type="InterPro" id="IPR003661">
    <property type="entry name" value="HisK_dim/P_dom"/>
</dbReference>
<evidence type="ECO:0000256" key="6">
    <source>
        <dbReference type="SAM" id="Phobius"/>
    </source>
</evidence>
<dbReference type="Gene3D" id="1.10.287.130">
    <property type="match status" value="1"/>
</dbReference>
<evidence type="ECO:0000256" key="1">
    <source>
        <dbReference type="ARBA" id="ARBA00000085"/>
    </source>
</evidence>
<dbReference type="SMART" id="SM00388">
    <property type="entry name" value="HisKA"/>
    <property type="match status" value="1"/>
</dbReference>
<sequence>MSLFALRLLPLWLLLVGLACPVQAQNASTDSLRRLLARAPSDTSRVLLLLKLGYTYRASQPDSTMHLAQQAWQLAQQVGFDKGRGRAQSMIGAALREQGELPKAFANQLIALNISQRSKDLEGEANSHNALGNISFDLRQYRQAIYHYSQSRALFTRLNMPPWLAGSATNIGSCYEKLGVLDSALLRQQEAEKLITEHPRPRLAAALALRNMGVVQARLGHLAEAMRYYRRALRETYANNDLRNRAMTHYHLAMLYQRLRQPDSSLVHARLAVHAAQKVSFRLTMMEASSLLVRLYQARRNVDSAFYYQALYIAAHDRLFGPEKFKQLQLLSFNEQQRQVRQRETGERQTARYQRAALLIGLVFLLLMALLFWRSSQQQRRANAQLNERNSHIKAQRNDLSKALEELRATQTQLVAAEKWAFVGELSAGIAHELQNPLAFMQNFANVSVALLDPDPKQMSRNRAPGLEQEILVGLRQNLREISQHGQRASAIIADMLVHARTGTSQQELVDLNALVEENLRLAYYGSPVLDGTPAIELHTDFGTDMEMVPVVPSELGRALLNLFANALYAVRCRQQQGETGYQPLVSVSTRRVGTEVEIRVHDNGTGMSEAVAAQVFQPFFTTKPVGEGTGLGLSLSHDIVVKGHRGTLSVESREGAFTEFTVRVPA</sequence>
<evidence type="ECO:0000256" key="7">
    <source>
        <dbReference type="SAM" id="SignalP"/>
    </source>
</evidence>
<dbReference type="InterPro" id="IPR019734">
    <property type="entry name" value="TPR_rpt"/>
</dbReference>
<dbReference type="PROSITE" id="PS50109">
    <property type="entry name" value="HIS_KIN"/>
    <property type="match status" value="1"/>
</dbReference>
<evidence type="ECO:0000256" key="4">
    <source>
        <dbReference type="PROSITE-ProRule" id="PRU00339"/>
    </source>
</evidence>
<feature type="chain" id="PRO_5046102056" description="histidine kinase" evidence="7">
    <location>
        <begin position="25"/>
        <end position="667"/>
    </location>
</feature>
<dbReference type="SMART" id="SM00028">
    <property type="entry name" value="TPR"/>
    <property type="match status" value="5"/>
</dbReference>
<dbReference type="SUPFAM" id="SSF55874">
    <property type="entry name" value="ATPase domain of HSP90 chaperone/DNA topoisomerase II/histidine kinase"/>
    <property type="match status" value="1"/>
</dbReference>
<comment type="catalytic activity">
    <reaction evidence="1">
        <text>ATP + protein L-histidine = ADP + protein N-phospho-L-histidine.</text>
        <dbReference type="EC" id="2.7.13.3"/>
    </reaction>
</comment>
<evidence type="ECO:0000259" key="8">
    <source>
        <dbReference type="PROSITE" id="PS50109"/>
    </source>
</evidence>
<accession>A0ABQ2AA32</accession>
<feature type="repeat" description="TPR" evidence="4">
    <location>
        <begin position="206"/>
        <end position="239"/>
    </location>
</feature>
<dbReference type="PROSITE" id="PS50005">
    <property type="entry name" value="TPR"/>
    <property type="match status" value="1"/>
</dbReference>
<comment type="caution">
    <text evidence="9">The sequence shown here is derived from an EMBL/GenBank/DDBJ whole genome shotgun (WGS) entry which is preliminary data.</text>
</comment>
<keyword evidence="5" id="KW-0175">Coiled coil</keyword>
<dbReference type="CDD" id="cd00082">
    <property type="entry name" value="HisKA"/>
    <property type="match status" value="1"/>
</dbReference>